<organism evidence="2 3">
    <name type="scientific">Cohaesibacter gelatinilyticus</name>
    <dbReference type="NCBI Taxonomy" id="372072"/>
    <lineage>
        <taxon>Bacteria</taxon>
        <taxon>Pseudomonadati</taxon>
        <taxon>Pseudomonadota</taxon>
        <taxon>Alphaproteobacteria</taxon>
        <taxon>Hyphomicrobiales</taxon>
        <taxon>Cohaesibacteraceae</taxon>
    </lineage>
</organism>
<accession>A0A285NCR0</accession>
<dbReference type="SUPFAM" id="SSF50475">
    <property type="entry name" value="FMN-binding split barrel"/>
    <property type="match status" value="1"/>
</dbReference>
<reference evidence="2 3" key="1">
    <citation type="submission" date="2017-09" db="EMBL/GenBank/DDBJ databases">
        <authorList>
            <person name="Ehlers B."/>
            <person name="Leendertz F.H."/>
        </authorList>
    </citation>
    <scope>NUCLEOTIDE SEQUENCE [LARGE SCALE GENOMIC DNA]</scope>
    <source>
        <strain evidence="2 3">DSM 18289</strain>
    </source>
</reference>
<keyword evidence="3" id="KW-1185">Reference proteome</keyword>
<evidence type="ECO:0000259" key="1">
    <source>
        <dbReference type="Pfam" id="PF01243"/>
    </source>
</evidence>
<protein>
    <recommendedName>
        <fullName evidence="1">Pyridoxamine 5'-phosphate oxidase N-terminal domain-containing protein</fullName>
    </recommendedName>
</protein>
<dbReference type="EMBL" id="OBEL01000001">
    <property type="protein sequence ID" value="SNZ07255.1"/>
    <property type="molecule type" value="Genomic_DNA"/>
</dbReference>
<dbReference type="PANTHER" id="PTHR42815:SF2">
    <property type="entry name" value="FAD-BINDING, PUTATIVE (AFU_ORTHOLOGUE AFUA_6G07600)-RELATED"/>
    <property type="match status" value="1"/>
</dbReference>
<feature type="domain" description="Pyridoxamine 5'-phosphate oxidase N-terminal" evidence="1">
    <location>
        <begin position="31"/>
        <end position="150"/>
    </location>
</feature>
<dbReference type="Pfam" id="PF01243">
    <property type="entry name" value="PNPOx_N"/>
    <property type="match status" value="1"/>
</dbReference>
<dbReference type="InterPro" id="IPR024029">
    <property type="entry name" value="Pyridox_Oxase_FMN-dep"/>
</dbReference>
<dbReference type="Gene3D" id="2.30.110.10">
    <property type="entry name" value="Electron Transport, Fmn-binding Protein, Chain A"/>
    <property type="match status" value="1"/>
</dbReference>
<evidence type="ECO:0000313" key="2">
    <source>
        <dbReference type="EMBL" id="SNZ07255.1"/>
    </source>
</evidence>
<name>A0A285NCR0_9HYPH</name>
<dbReference type="InterPro" id="IPR011576">
    <property type="entry name" value="Pyridox_Oxase_N"/>
</dbReference>
<sequence>MTIMRSKEDLRALYGHPKPIPTNKVIDHVDDYCQRFIALSPFLVLSTQGKDGLVDISPRGDAPGFVEIENKISLLIPDRRGNNRIDTLENLIENPAIGILFLVPGMDETLRIQGVAEIETDSELCAHFSVQNKTPKSIIRVKAQEVYFQCAKALMRSKLWAGDYAIERSSFPAMGEIMKAHTQLDGPAETREEMLERYKDMMY</sequence>
<dbReference type="PANTHER" id="PTHR42815">
    <property type="entry name" value="FAD-BINDING, PUTATIVE (AFU_ORTHOLOGUE AFUA_6G07600)-RELATED"/>
    <property type="match status" value="1"/>
</dbReference>
<dbReference type="RefSeq" id="WP_097152064.1">
    <property type="nucleotide sequence ID" value="NZ_OBEL01000001.1"/>
</dbReference>
<evidence type="ECO:0000313" key="3">
    <source>
        <dbReference type="Proteomes" id="UP000219439"/>
    </source>
</evidence>
<dbReference type="AlphaFoldDB" id="A0A285NCR0"/>
<dbReference type="InterPro" id="IPR012349">
    <property type="entry name" value="Split_barrel_FMN-bd"/>
</dbReference>
<dbReference type="OrthoDB" id="9790331at2"/>
<dbReference type="Proteomes" id="UP000219439">
    <property type="component" value="Unassembled WGS sequence"/>
</dbReference>
<dbReference type="NCBIfam" id="TIGR04025">
    <property type="entry name" value="PPOX_FMN_DR2398"/>
    <property type="match status" value="1"/>
</dbReference>
<proteinExistence type="predicted"/>
<gene>
    <name evidence="2" type="ORF">SAMN06265368_0772</name>
</gene>